<dbReference type="AlphaFoldDB" id="A0A1H5Z9X3"/>
<evidence type="ECO:0000256" key="2">
    <source>
        <dbReference type="SAM" id="Phobius"/>
    </source>
</evidence>
<reference evidence="3 4" key="1">
    <citation type="submission" date="2016-10" db="EMBL/GenBank/DDBJ databases">
        <authorList>
            <person name="de Groot N.N."/>
        </authorList>
    </citation>
    <scope>NUCLEOTIDE SEQUENCE [LARGE SCALE GENOMIC DNA]</scope>
    <source>
        <strain evidence="3 4">CGMCC 4.2023</strain>
    </source>
</reference>
<feature type="transmembrane region" description="Helical" evidence="2">
    <location>
        <begin position="50"/>
        <end position="71"/>
    </location>
</feature>
<evidence type="ECO:0000256" key="1">
    <source>
        <dbReference type="SAM" id="MobiDB-lite"/>
    </source>
</evidence>
<keyword evidence="2" id="KW-0812">Transmembrane</keyword>
<dbReference type="EMBL" id="FNVU01000004">
    <property type="protein sequence ID" value="SEG32525.1"/>
    <property type="molecule type" value="Genomic_DNA"/>
</dbReference>
<evidence type="ECO:0000313" key="3">
    <source>
        <dbReference type="EMBL" id="SEG32525.1"/>
    </source>
</evidence>
<keyword evidence="2" id="KW-1133">Transmembrane helix</keyword>
<organism evidence="3 4">
    <name type="scientific">Actinacidiphila yanglinensis</name>
    <dbReference type="NCBI Taxonomy" id="310779"/>
    <lineage>
        <taxon>Bacteria</taxon>
        <taxon>Bacillati</taxon>
        <taxon>Actinomycetota</taxon>
        <taxon>Actinomycetes</taxon>
        <taxon>Kitasatosporales</taxon>
        <taxon>Streptomycetaceae</taxon>
        <taxon>Actinacidiphila</taxon>
    </lineage>
</organism>
<feature type="region of interest" description="Disordered" evidence="1">
    <location>
        <begin position="1"/>
        <end position="41"/>
    </location>
</feature>
<dbReference type="Proteomes" id="UP000236754">
    <property type="component" value="Unassembled WGS sequence"/>
</dbReference>
<protein>
    <recommendedName>
        <fullName evidence="5">SAF domain-containing protein</fullName>
    </recommendedName>
</protein>
<keyword evidence="2" id="KW-0472">Membrane</keyword>
<evidence type="ECO:0008006" key="5">
    <source>
        <dbReference type="Google" id="ProtNLM"/>
    </source>
</evidence>
<sequence>MRRLGGSEVKTRERSSAGGGGGRQSVPAPTLNGPGVGSRLPVAPRERKPALAALAVLLILVGALGATVMVLRAGNKVSVVEVTQAVSVGDPIPQSAITEVMVADGTDVHYIRWSQRDDLLTRFRASTNITSGSVLVESMITNKSDLLPAGKALVGLSLKEGQFPSGLSNGLTVAAYLVGDNAKTSSDSGDSAGSSASGGNPPISDDLIIKKIESSGQNGLGDGTTTITVIADAADAGALTAASASGDVSLVLLPSKH</sequence>
<name>A0A1H5Z9X3_9ACTN</name>
<proteinExistence type="predicted"/>
<gene>
    <name evidence="3" type="ORF">SAMN05216223_104364</name>
</gene>
<evidence type="ECO:0000313" key="4">
    <source>
        <dbReference type="Proteomes" id="UP000236754"/>
    </source>
</evidence>
<keyword evidence="4" id="KW-1185">Reference proteome</keyword>
<accession>A0A1H5Z9X3</accession>